<dbReference type="GO" id="GO:0005886">
    <property type="term" value="C:plasma membrane"/>
    <property type="evidence" value="ECO:0007669"/>
    <property type="project" value="UniProtKB-SubCell"/>
</dbReference>
<keyword evidence="4 6" id="KW-1133">Transmembrane helix</keyword>
<dbReference type="RefSeq" id="WP_032549536.1">
    <property type="nucleotide sequence ID" value="NZ_JATABQ010000143.1"/>
</dbReference>
<feature type="transmembrane region" description="Helical" evidence="6">
    <location>
        <begin position="178"/>
        <end position="196"/>
    </location>
</feature>
<keyword evidence="5 6" id="KW-0472">Membrane</keyword>
<accession>A0A066UTQ7</accession>
<keyword evidence="3 6" id="KW-0812">Transmembrane</keyword>
<feature type="transmembrane region" description="Helical" evidence="6">
    <location>
        <begin position="74"/>
        <end position="91"/>
    </location>
</feature>
<dbReference type="PANTHER" id="PTHR30086:SF20">
    <property type="entry name" value="ARGININE EXPORTER PROTEIN ARGO-RELATED"/>
    <property type="match status" value="1"/>
</dbReference>
<organism evidence="7 8">
    <name type="scientific">Vibrio fortis</name>
    <dbReference type="NCBI Taxonomy" id="212667"/>
    <lineage>
        <taxon>Bacteria</taxon>
        <taxon>Pseudomonadati</taxon>
        <taxon>Pseudomonadota</taxon>
        <taxon>Gammaproteobacteria</taxon>
        <taxon>Vibrionales</taxon>
        <taxon>Vibrionaceae</taxon>
        <taxon>Vibrio</taxon>
    </lineage>
</organism>
<evidence type="ECO:0000256" key="6">
    <source>
        <dbReference type="SAM" id="Phobius"/>
    </source>
</evidence>
<dbReference type="EMBL" id="JFFR01000002">
    <property type="protein sequence ID" value="KDN30480.1"/>
    <property type="molecule type" value="Genomic_DNA"/>
</dbReference>
<keyword evidence="8" id="KW-1185">Reference proteome</keyword>
<dbReference type="GO" id="GO:0033228">
    <property type="term" value="P:cysteine export across plasma membrane"/>
    <property type="evidence" value="ECO:0007669"/>
    <property type="project" value="TreeGrafter"/>
</dbReference>
<feature type="transmembrane region" description="Helical" evidence="6">
    <location>
        <begin position="137"/>
        <end position="166"/>
    </location>
</feature>
<evidence type="ECO:0000256" key="5">
    <source>
        <dbReference type="ARBA" id="ARBA00023136"/>
    </source>
</evidence>
<gene>
    <name evidence="7" type="ORF">VFDL14_07060</name>
</gene>
<evidence type="ECO:0000313" key="7">
    <source>
        <dbReference type="EMBL" id="KDN30480.1"/>
    </source>
</evidence>
<comment type="caution">
    <text evidence="7">The sequence shown here is derived from an EMBL/GenBank/DDBJ whole genome shotgun (WGS) entry which is preliminary data.</text>
</comment>
<evidence type="ECO:0000256" key="3">
    <source>
        <dbReference type="ARBA" id="ARBA00022692"/>
    </source>
</evidence>
<dbReference type="GO" id="GO:0015171">
    <property type="term" value="F:amino acid transmembrane transporter activity"/>
    <property type="evidence" value="ECO:0007669"/>
    <property type="project" value="TreeGrafter"/>
</dbReference>
<evidence type="ECO:0000256" key="4">
    <source>
        <dbReference type="ARBA" id="ARBA00022989"/>
    </source>
</evidence>
<protein>
    <submittedName>
        <fullName evidence="7">Threonine transporter RhtB</fullName>
    </submittedName>
</protein>
<keyword evidence="2" id="KW-1003">Cell membrane</keyword>
<dbReference type="STRING" id="212667.VFDL14_07060"/>
<sequence length="199" mass="21501">MSAQLMLAFLLFSISIGITPGAGNIALLGISSRYGFAATLPFVSGNAFGIIIILAGSSAGLVSLFTLYPEIYTVMKYLGAAYLLFMAWSIANMEIEQEESVNRSGFMSGVLIQVLNPKGWIASLTVFSQFITTQTDYLIQVVTITTIMVGTGVLCMLVWAYCGTMLQRLLQSPKQMVMVNRCLGGSLAMVVAFMLYQPA</sequence>
<evidence type="ECO:0000256" key="2">
    <source>
        <dbReference type="ARBA" id="ARBA00022475"/>
    </source>
</evidence>
<reference evidence="7 8" key="1">
    <citation type="submission" date="2014-02" db="EMBL/GenBank/DDBJ databases">
        <title>Vibrio fortis Dalian14 Genome Sequencing.</title>
        <authorList>
            <person name="Wang Y."/>
            <person name="Song L."/>
            <person name="Liu G."/>
            <person name="Ding J."/>
        </authorList>
    </citation>
    <scope>NUCLEOTIDE SEQUENCE [LARGE SCALE GENOMIC DNA]</scope>
    <source>
        <strain evidence="7 8">Dalian14</strain>
    </source>
</reference>
<dbReference type="Pfam" id="PF01810">
    <property type="entry name" value="LysE"/>
    <property type="match status" value="1"/>
</dbReference>
<dbReference type="InterPro" id="IPR001123">
    <property type="entry name" value="LeuE-type"/>
</dbReference>
<dbReference type="AlphaFoldDB" id="A0A066UTQ7"/>
<dbReference type="OrthoDB" id="9812084at2"/>
<dbReference type="PANTHER" id="PTHR30086">
    <property type="entry name" value="ARGININE EXPORTER PROTEIN ARGO"/>
    <property type="match status" value="1"/>
</dbReference>
<proteinExistence type="predicted"/>
<dbReference type="Proteomes" id="UP000027219">
    <property type="component" value="Unassembled WGS sequence"/>
</dbReference>
<evidence type="ECO:0000256" key="1">
    <source>
        <dbReference type="ARBA" id="ARBA00004651"/>
    </source>
</evidence>
<comment type="subcellular location">
    <subcellularLocation>
        <location evidence="1">Cell membrane</location>
        <topology evidence="1">Multi-pass membrane protein</topology>
    </subcellularLocation>
</comment>
<evidence type="ECO:0000313" key="8">
    <source>
        <dbReference type="Proteomes" id="UP000027219"/>
    </source>
</evidence>
<name>A0A066UTQ7_9VIBR</name>